<dbReference type="InterPro" id="IPR043502">
    <property type="entry name" value="DNA/RNA_pol_sf"/>
</dbReference>
<evidence type="ECO:0000313" key="2">
    <source>
        <dbReference type="Proteomes" id="UP000747542"/>
    </source>
</evidence>
<gene>
    <name evidence="1" type="primary">pol-L17</name>
    <name evidence="1" type="ORF">Hamer_G000014</name>
</gene>
<protein>
    <submittedName>
        <fullName evidence="1">Pol Retrovirus-related Pol polyprotein from transposon-like 17</fullName>
    </submittedName>
</protein>
<dbReference type="SUPFAM" id="SSF56672">
    <property type="entry name" value="DNA/RNA polymerases"/>
    <property type="match status" value="1"/>
</dbReference>
<proteinExistence type="predicted"/>
<dbReference type="Proteomes" id="UP000747542">
    <property type="component" value="Unassembled WGS sequence"/>
</dbReference>
<accession>A0A8J5NBU1</accession>
<comment type="caution">
    <text evidence="1">The sequence shown here is derived from an EMBL/GenBank/DDBJ whole genome shotgun (WGS) entry which is preliminary data.</text>
</comment>
<dbReference type="AlphaFoldDB" id="A0A8J5NBU1"/>
<name>A0A8J5NBU1_HOMAM</name>
<dbReference type="InterPro" id="IPR043128">
    <property type="entry name" value="Rev_trsase/Diguanyl_cyclase"/>
</dbReference>
<organism evidence="1 2">
    <name type="scientific">Homarus americanus</name>
    <name type="common">American lobster</name>
    <dbReference type="NCBI Taxonomy" id="6706"/>
    <lineage>
        <taxon>Eukaryota</taxon>
        <taxon>Metazoa</taxon>
        <taxon>Ecdysozoa</taxon>
        <taxon>Arthropoda</taxon>
        <taxon>Crustacea</taxon>
        <taxon>Multicrustacea</taxon>
        <taxon>Malacostraca</taxon>
        <taxon>Eumalacostraca</taxon>
        <taxon>Eucarida</taxon>
        <taxon>Decapoda</taxon>
        <taxon>Pleocyemata</taxon>
        <taxon>Astacidea</taxon>
        <taxon>Nephropoidea</taxon>
        <taxon>Nephropidae</taxon>
        <taxon>Homarus</taxon>
    </lineage>
</organism>
<reference evidence="1" key="1">
    <citation type="journal article" date="2021" name="Sci. Adv.">
        <title>The American lobster genome reveals insights on longevity, neural, and immune adaptations.</title>
        <authorList>
            <person name="Polinski J.M."/>
            <person name="Zimin A.V."/>
            <person name="Clark K.F."/>
            <person name="Kohn A.B."/>
            <person name="Sadowski N."/>
            <person name="Timp W."/>
            <person name="Ptitsyn A."/>
            <person name="Khanna P."/>
            <person name="Romanova D.Y."/>
            <person name="Williams P."/>
            <person name="Greenwood S.J."/>
            <person name="Moroz L.L."/>
            <person name="Walt D.R."/>
            <person name="Bodnar A.G."/>
        </authorList>
    </citation>
    <scope>NUCLEOTIDE SEQUENCE</scope>
    <source>
        <strain evidence="1">GMGI-L3</strain>
    </source>
</reference>
<sequence>MACFQRTIDEFIRRNDLLGSFAYIDNITIAGSSQQEHDENLSRFLEAAKSKFTFNEDKFVFSIDLLGYTISHGTFKPDADRLRPLKELPVPRDLPAL</sequence>
<evidence type="ECO:0000313" key="1">
    <source>
        <dbReference type="EMBL" id="KAG7176832.1"/>
    </source>
</evidence>
<dbReference type="Gene3D" id="3.30.70.270">
    <property type="match status" value="1"/>
</dbReference>
<keyword evidence="2" id="KW-1185">Reference proteome</keyword>
<dbReference type="EMBL" id="JAHLQT010002534">
    <property type="protein sequence ID" value="KAG7176832.1"/>
    <property type="molecule type" value="Genomic_DNA"/>
</dbReference>
<dbReference type="GO" id="GO:0071897">
    <property type="term" value="P:DNA biosynthetic process"/>
    <property type="evidence" value="ECO:0007669"/>
    <property type="project" value="UniProtKB-ARBA"/>
</dbReference>